<evidence type="ECO:0000313" key="1">
    <source>
        <dbReference type="EMBL" id="GGK81023.1"/>
    </source>
</evidence>
<comment type="caution">
    <text evidence="1">The sequence shown here is derived from an EMBL/GenBank/DDBJ whole genome shotgun (WGS) entry which is preliminary data.</text>
</comment>
<sequence length="443" mass="48416">MPAMVARGVMSAVDPHASPWHLFGAVMRHCRESRQNLGLRRAGEMMYTDFSNLAKWERGERVPPADMVTRLDQVYGARGILTALYATLERLEAAESAQRNAGRYRENSAYCDGDDDMERRAALQFLAGLGTLGTLGVIGEPLRRSLDISLGREHPSLEDWDIACADHLHALRTRPPAQVATDLIIDLFALRRQLDVATPADQTELHRSMAVLSSIHANALTRLGDHGGAIRWGRTARQAADASGDLGLRLMIRGEEAGIGLYGTRDPETVLDMVHRAQQIAAEPTVGLLATEIKALSLLGRHDEALTKLRTLNTVADRGVTPDPYGFWKPDQIHFAESWVYAAAGQEGAADAAREKVLALAQTLPYRTNVQLHGALCTVVQGGIDDGMRQAAAIMDALTPANRVRLITETGHIVLRAVPQGQQNRSSVTEFRKVLTLEPVRGD</sequence>
<organism evidence="1 2">
    <name type="scientific">Sphaerisporangium melleum</name>
    <dbReference type="NCBI Taxonomy" id="321316"/>
    <lineage>
        <taxon>Bacteria</taxon>
        <taxon>Bacillati</taxon>
        <taxon>Actinomycetota</taxon>
        <taxon>Actinomycetes</taxon>
        <taxon>Streptosporangiales</taxon>
        <taxon>Streptosporangiaceae</taxon>
        <taxon>Sphaerisporangium</taxon>
    </lineage>
</organism>
<gene>
    <name evidence="1" type="ORF">GCM10007964_24610</name>
</gene>
<protein>
    <recommendedName>
        <fullName evidence="3">HTH cro/C1-type domain-containing protein</fullName>
    </recommendedName>
</protein>
<proteinExistence type="predicted"/>
<evidence type="ECO:0008006" key="3">
    <source>
        <dbReference type="Google" id="ProtNLM"/>
    </source>
</evidence>
<dbReference type="EMBL" id="BMNT01000011">
    <property type="protein sequence ID" value="GGK81023.1"/>
    <property type="molecule type" value="Genomic_DNA"/>
</dbReference>
<reference evidence="1" key="2">
    <citation type="submission" date="2020-09" db="EMBL/GenBank/DDBJ databases">
        <authorList>
            <person name="Sun Q."/>
            <person name="Ohkuma M."/>
        </authorList>
    </citation>
    <scope>NUCLEOTIDE SEQUENCE</scope>
    <source>
        <strain evidence="1">JCM 13064</strain>
    </source>
</reference>
<accession>A0A917VI36</accession>
<reference evidence="1" key="1">
    <citation type="journal article" date="2014" name="Int. J. Syst. Evol. Microbiol.">
        <title>Complete genome sequence of Corynebacterium casei LMG S-19264T (=DSM 44701T), isolated from a smear-ripened cheese.</title>
        <authorList>
            <consortium name="US DOE Joint Genome Institute (JGI-PGF)"/>
            <person name="Walter F."/>
            <person name="Albersmeier A."/>
            <person name="Kalinowski J."/>
            <person name="Ruckert C."/>
        </authorList>
    </citation>
    <scope>NUCLEOTIDE SEQUENCE</scope>
    <source>
        <strain evidence="1">JCM 13064</strain>
    </source>
</reference>
<dbReference type="InterPro" id="IPR001387">
    <property type="entry name" value="Cro/C1-type_HTH"/>
</dbReference>
<dbReference type="CDD" id="cd00093">
    <property type="entry name" value="HTH_XRE"/>
    <property type="match status" value="1"/>
</dbReference>
<keyword evidence="2" id="KW-1185">Reference proteome</keyword>
<evidence type="ECO:0000313" key="2">
    <source>
        <dbReference type="Proteomes" id="UP000645217"/>
    </source>
</evidence>
<name>A0A917VI36_9ACTN</name>
<dbReference type="AlphaFoldDB" id="A0A917VI36"/>
<dbReference type="Proteomes" id="UP000645217">
    <property type="component" value="Unassembled WGS sequence"/>
</dbReference>